<sequence>MYKFRSQAAADLIMLTPTGDRVLALLGREPASKGIIEVADMAQAIERLSEAVAADEAARQQTPVEEEGGEAHRPAEAVSLRQRVWPLIQMLRTCQAADEPIVWGV</sequence>
<organism evidence="2 3">
    <name type="scientific">Ideonella dechloratans</name>
    <dbReference type="NCBI Taxonomy" id="36863"/>
    <lineage>
        <taxon>Bacteria</taxon>
        <taxon>Pseudomonadati</taxon>
        <taxon>Pseudomonadota</taxon>
        <taxon>Betaproteobacteria</taxon>
        <taxon>Burkholderiales</taxon>
        <taxon>Sphaerotilaceae</taxon>
        <taxon>Ideonella</taxon>
    </lineage>
</organism>
<dbReference type="OrthoDB" id="5296629at2"/>
<accession>A0A643FCP0</accession>
<feature type="region of interest" description="Disordered" evidence="1">
    <location>
        <begin position="55"/>
        <end position="75"/>
    </location>
</feature>
<dbReference type="EMBL" id="VZPB01000016">
    <property type="protein sequence ID" value="KAB0583256.1"/>
    <property type="molecule type" value="Genomic_DNA"/>
</dbReference>
<keyword evidence="3" id="KW-1185">Reference proteome</keyword>
<name>A0A643FCP0_IDEDE</name>
<evidence type="ECO:0000256" key="1">
    <source>
        <dbReference type="SAM" id="MobiDB-lite"/>
    </source>
</evidence>
<dbReference type="Proteomes" id="UP000430120">
    <property type="component" value="Unassembled WGS sequence"/>
</dbReference>
<dbReference type="RefSeq" id="WP_151123779.1">
    <property type="nucleotide sequence ID" value="NZ_CP088081.1"/>
</dbReference>
<evidence type="ECO:0000313" key="2">
    <source>
        <dbReference type="EMBL" id="KAB0583256.1"/>
    </source>
</evidence>
<proteinExistence type="predicted"/>
<reference evidence="2 3" key="1">
    <citation type="submission" date="2019-09" db="EMBL/GenBank/DDBJ databases">
        <title>Draft genome sequences of 48 bacterial type strains from the CCUG.</title>
        <authorList>
            <person name="Tunovic T."/>
            <person name="Pineiro-Iglesias B."/>
            <person name="Unosson C."/>
            <person name="Inganas E."/>
            <person name="Ohlen M."/>
            <person name="Cardew S."/>
            <person name="Jensie-Markopoulos S."/>
            <person name="Salva-Serra F."/>
            <person name="Jaen-Luchoro D."/>
            <person name="Karlsson R."/>
            <person name="Svensson-Stadler L."/>
            <person name="Chun J."/>
            <person name="Moore E."/>
        </authorList>
    </citation>
    <scope>NUCLEOTIDE SEQUENCE [LARGE SCALE GENOMIC DNA]</scope>
    <source>
        <strain evidence="2 3">CCUG 30977</strain>
    </source>
</reference>
<protein>
    <submittedName>
        <fullName evidence="2">DUF1840 domain-containing protein</fullName>
    </submittedName>
</protein>
<dbReference type="AlphaFoldDB" id="A0A643FCP0"/>
<dbReference type="Pfam" id="PF08895">
    <property type="entry name" value="DUF1840"/>
    <property type="match status" value="1"/>
</dbReference>
<dbReference type="InterPro" id="IPR014991">
    <property type="entry name" value="DUF1840"/>
</dbReference>
<gene>
    <name evidence="2" type="ORF">F7Q92_08810</name>
</gene>
<evidence type="ECO:0000313" key="3">
    <source>
        <dbReference type="Proteomes" id="UP000430120"/>
    </source>
</evidence>
<comment type="caution">
    <text evidence="2">The sequence shown here is derived from an EMBL/GenBank/DDBJ whole genome shotgun (WGS) entry which is preliminary data.</text>
</comment>